<protein>
    <recommendedName>
        <fullName evidence="6">Rieske domain-containing protein</fullName>
    </recommendedName>
</protein>
<dbReference type="InterPro" id="IPR015881">
    <property type="entry name" value="ARHD_Rieske_2Fe_2S"/>
</dbReference>
<dbReference type="GO" id="GO:0016491">
    <property type="term" value="F:oxidoreductase activity"/>
    <property type="evidence" value="ECO:0007669"/>
    <property type="project" value="UniProtKB-KW"/>
</dbReference>
<dbReference type="GO" id="GO:0005506">
    <property type="term" value="F:iron ion binding"/>
    <property type="evidence" value="ECO:0007669"/>
    <property type="project" value="InterPro"/>
</dbReference>
<keyword evidence="2" id="KW-0479">Metal-binding</keyword>
<dbReference type="AlphaFoldDB" id="A0A0F9HDR9"/>
<proteinExistence type="predicted"/>
<name>A0A0F9HDR9_9ZZZZ</name>
<comment type="caution">
    <text evidence="7">The sequence shown here is derived from an EMBL/GenBank/DDBJ whole genome shotgun (WGS) entry which is preliminary data.</text>
</comment>
<dbReference type="CDD" id="cd03469">
    <property type="entry name" value="Rieske_RO_Alpha_N"/>
    <property type="match status" value="1"/>
</dbReference>
<evidence type="ECO:0000256" key="5">
    <source>
        <dbReference type="ARBA" id="ARBA00023014"/>
    </source>
</evidence>
<dbReference type="InterPro" id="IPR017941">
    <property type="entry name" value="Rieske_2Fe-2S"/>
</dbReference>
<evidence type="ECO:0000259" key="6">
    <source>
        <dbReference type="PROSITE" id="PS51296"/>
    </source>
</evidence>
<dbReference type="SUPFAM" id="SSF50022">
    <property type="entry name" value="ISP domain"/>
    <property type="match status" value="1"/>
</dbReference>
<evidence type="ECO:0000256" key="4">
    <source>
        <dbReference type="ARBA" id="ARBA00023004"/>
    </source>
</evidence>
<dbReference type="InterPro" id="IPR050584">
    <property type="entry name" value="Cholesterol_7-desaturase"/>
</dbReference>
<keyword evidence="4" id="KW-0408">Iron</keyword>
<dbReference type="EMBL" id="LAZR01017236">
    <property type="protein sequence ID" value="KKM01277.1"/>
    <property type="molecule type" value="Genomic_DNA"/>
</dbReference>
<evidence type="ECO:0000256" key="2">
    <source>
        <dbReference type="ARBA" id="ARBA00022723"/>
    </source>
</evidence>
<dbReference type="InterPro" id="IPR036922">
    <property type="entry name" value="Rieske_2Fe-2S_sf"/>
</dbReference>
<reference evidence="7" key="1">
    <citation type="journal article" date="2015" name="Nature">
        <title>Complex archaea that bridge the gap between prokaryotes and eukaryotes.</title>
        <authorList>
            <person name="Spang A."/>
            <person name="Saw J.H."/>
            <person name="Jorgensen S.L."/>
            <person name="Zaremba-Niedzwiedzka K."/>
            <person name="Martijn J."/>
            <person name="Lind A.E."/>
            <person name="van Eijk R."/>
            <person name="Schleper C."/>
            <person name="Guy L."/>
            <person name="Ettema T.J."/>
        </authorList>
    </citation>
    <scope>NUCLEOTIDE SEQUENCE</scope>
</reference>
<dbReference type="Pfam" id="PF00355">
    <property type="entry name" value="Rieske"/>
    <property type="match status" value="1"/>
</dbReference>
<gene>
    <name evidence="7" type="ORF">LCGC14_1796050</name>
</gene>
<feature type="domain" description="Rieske" evidence="6">
    <location>
        <begin position="35"/>
        <end position="139"/>
    </location>
</feature>
<sequence>MFSSFGYLSENPLAINKRKKANGGILIMNMPLSGWTAVGLDRAVLEKSARRAVVQSNDLAVWRGTDGKLRAWENRCPHRGMRLSYGIVRENRLICLYHGWTYDGEGRCAAIPAHPGLEPPKTITANKYKCLEHAGMIWVASDETDTANPDFDGVWNGCRSLHLNRADLTLQDVVKGIDGSVVSENDLAAIVKPSGQSEEVLVALQVMDENQSMLHASVREGASEGVLQAVSECLIELRARLEREPASIKGGSNEH</sequence>
<keyword evidence="3" id="KW-0560">Oxidoreductase</keyword>
<evidence type="ECO:0000313" key="7">
    <source>
        <dbReference type="EMBL" id="KKM01277.1"/>
    </source>
</evidence>
<dbReference type="PROSITE" id="PS00570">
    <property type="entry name" value="RING_HYDROXYL_ALPHA"/>
    <property type="match status" value="1"/>
</dbReference>
<dbReference type="PANTHER" id="PTHR21266">
    <property type="entry name" value="IRON-SULFUR DOMAIN CONTAINING PROTEIN"/>
    <property type="match status" value="1"/>
</dbReference>
<keyword evidence="5" id="KW-0411">Iron-sulfur</keyword>
<organism evidence="7">
    <name type="scientific">marine sediment metagenome</name>
    <dbReference type="NCBI Taxonomy" id="412755"/>
    <lineage>
        <taxon>unclassified sequences</taxon>
        <taxon>metagenomes</taxon>
        <taxon>ecological metagenomes</taxon>
    </lineage>
</organism>
<dbReference type="PANTHER" id="PTHR21266:SF60">
    <property type="entry name" value="3-KETOSTEROID-9-ALPHA-MONOOXYGENASE, OXYGENASE COMPONENT"/>
    <property type="match status" value="1"/>
</dbReference>
<evidence type="ECO:0000256" key="3">
    <source>
        <dbReference type="ARBA" id="ARBA00023002"/>
    </source>
</evidence>
<evidence type="ECO:0000256" key="1">
    <source>
        <dbReference type="ARBA" id="ARBA00022714"/>
    </source>
</evidence>
<keyword evidence="1" id="KW-0001">2Fe-2S</keyword>
<dbReference type="GO" id="GO:0051537">
    <property type="term" value="F:2 iron, 2 sulfur cluster binding"/>
    <property type="evidence" value="ECO:0007669"/>
    <property type="project" value="UniProtKB-KW"/>
</dbReference>
<dbReference type="Gene3D" id="2.102.10.10">
    <property type="entry name" value="Rieske [2Fe-2S] iron-sulphur domain"/>
    <property type="match status" value="1"/>
</dbReference>
<accession>A0A0F9HDR9</accession>
<dbReference type="PROSITE" id="PS51296">
    <property type="entry name" value="RIESKE"/>
    <property type="match status" value="1"/>
</dbReference>